<comment type="caution">
    <text evidence="3">The sequence shown here is derived from an EMBL/GenBank/DDBJ whole genome shotgun (WGS) entry which is preliminary data.</text>
</comment>
<proteinExistence type="predicted"/>
<keyword evidence="2" id="KW-0732">Signal</keyword>
<organism evidence="3 4">
    <name type="scientific">Botrimarina hoheduenensis</name>
    <dbReference type="NCBI Taxonomy" id="2528000"/>
    <lineage>
        <taxon>Bacteria</taxon>
        <taxon>Pseudomonadati</taxon>
        <taxon>Planctomycetota</taxon>
        <taxon>Planctomycetia</taxon>
        <taxon>Pirellulales</taxon>
        <taxon>Lacipirellulaceae</taxon>
        <taxon>Botrimarina</taxon>
    </lineage>
</organism>
<feature type="chain" id="PRO_5022915108" description="Carbohydrate-selective porin, OprB family" evidence="2">
    <location>
        <begin position="23"/>
        <end position="455"/>
    </location>
</feature>
<evidence type="ECO:0000256" key="1">
    <source>
        <dbReference type="SAM" id="MobiDB-lite"/>
    </source>
</evidence>
<dbReference type="OrthoDB" id="280162at2"/>
<sequence length="455" mass="47663" precursor="true">MRLAKCFTLTVSLLTAASATLAGEPLRWQPSGVTPVAHAAASRPQLRPKAPSVPISSSRATQAVATAPVAAKQPAPRVSSNPPASAQGAQAVRRAAYQVASQMPSDTRAAASPGEAITPACYNGSCGPECGCGMPGPLMDPSCGLGGCGDVACGVPCDDSCGCGEIGCGGMCGEGVCGCGCGAGVGNCLSRGAVPVVFFLPPIQNLNFFGGVQAFKGALDANRDRGNFGGNLGVNLSGRMAWLPLPGLGYQLGYRAVSSQLHGSDIGDTADPHTQQFFTAGLFHRQCVGLNYGVVYDLLKDERIESADFGQLRGLISVRNPRGHEIGFLFARHLSDNVLAGQTYEGVDQYLLFYRLSGQQGGEFRFFGGMDDDNMGIVGADVDVPLNNRWSLQSGFSYLIPEDDTAGIGSTQEGWNIGMNLVWHYGKRARQSYGAPFRPLFNVADNGSFFVDDKP</sequence>
<evidence type="ECO:0000313" key="3">
    <source>
        <dbReference type="EMBL" id="TWT42544.1"/>
    </source>
</evidence>
<evidence type="ECO:0008006" key="5">
    <source>
        <dbReference type="Google" id="ProtNLM"/>
    </source>
</evidence>
<feature type="region of interest" description="Disordered" evidence="1">
    <location>
        <begin position="37"/>
        <end position="87"/>
    </location>
</feature>
<reference evidence="3 4" key="1">
    <citation type="submission" date="2019-02" db="EMBL/GenBank/DDBJ databases">
        <title>Deep-cultivation of Planctomycetes and their phenomic and genomic characterization uncovers novel biology.</title>
        <authorList>
            <person name="Wiegand S."/>
            <person name="Jogler M."/>
            <person name="Boedeker C."/>
            <person name="Pinto D."/>
            <person name="Vollmers J."/>
            <person name="Rivas-Marin E."/>
            <person name="Kohn T."/>
            <person name="Peeters S.H."/>
            <person name="Heuer A."/>
            <person name="Rast P."/>
            <person name="Oberbeckmann S."/>
            <person name="Bunk B."/>
            <person name="Jeske O."/>
            <person name="Meyerdierks A."/>
            <person name="Storesund J.E."/>
            <person name="Kallscheuer N."/>
            <person name="Luecker S."/>
            <person name="Lage O.M."/>
            <person name="Pohl T."/>
            <person name="Merkel B.J."/>
            <person name="Hornburger P."/>
            <person name="Mueller R.-W."/>
            <person name="Bruemmer F."/>
            <person name="Labrenz M."/>
            <person name="Spormann A.M."/>
            <person name="Op Den Camp H."/>
            <person name="Overmann J."/>
            <person name="Amann R."/>
            <person name="Jetten M.S.M."/>
            <person name="Mascher T."/>
            <person name="Medema M.H."/>
            <person name="Devos D.P."/>
            <person name="Kaster A.-K."/>
            <person name="Ovreas L."/>
            <person name="Rohde M."/>
            <person name="Galperin M.Y."/>
            <person name="Jogler C."/>
        </authorList>
    </citation>
    <scope>NUCLEOTIDE SEQUENCE [LARGE SCALE GENOMIC DNA]</scope>
    <source>
        <strain evidence="3 4">Pla111</strain>
    </source>
</reference>
<accession>A0A5C5VVA7</accession>
<evidence type="ECO:0000313" key="4">
    <source>
        <dbReference type="Proteomes" id="UP000318995"/>
    </source>
</evidence>
<feature type="compositionally biased region" description="Low complexity" evidence="1">
    <location>
        <begin position="60"/>
        <end position="75"/>
    </location>
</feature>
<protein>
    <recommendedName>
        <fullName evidence="5">Carbohydrate-selective porin, OprB family</fullName>
    </recommendedName>
</protein>
<keyword evidence="4" id="KW-1185">Reference proteome</keyword>
<dbReference type="Pfam" id="PF20371">
    <property type="entry name" value="DUF6666"/>
    <property type="match status" value="1"/>
</dbReference>
<evidence type="ECO:0000256" key="2">
    <source>
        <dbReference type="SAM" id="SignalP"/>
    </source>
</evidence>
<dbReference type="AlphaFoldDB" id="A0A5C5VVA7"/>
<dbReference type="Proteomes" id="UP000318995">
    <property type="component" value="Unassembled WGS sequence"/>
</dbReference>
<dbReference type="EMBL" id="SJPH01000007">
    <property type="protein sequence ID" value="TWT42544.1"/>
    <property type="molecule type" value="Genomic_DNA"/>
</dbReference>
<feature type="signal peptide" evidence="2">
    <location>
        <begin position="1"/>
        <end position="22"/>
    </location>
</feature>
<dbReference type="RefSeq" id="WP_146575062.1">
    <property type="nucleotide sequence ID" value="NZ_SJPH01000007.1"/>
</dbReference>
<dbReference type="InterPro" id="IPR046607">
    <property type="entry name" value="DUF6666"/>
</dbReference>
<gene>
    <name evidence="3" type="ORF">Pla111_28490</name>
</gene>
<name>A0A5C5VVA7_9BACT</name>